<evidence type="ECO:0000313" key="1">
    <source>
        <dbReference type="EMBL" id="KAG2095292.1"/>
    </source>
</evidence>
<dbReference type="Proteomes" id="UP000823399">
    <property type="component" value="Unassembled WGS sequence"/>
</dbReference>
<evidence type="ECO:0000313" key="2">
    <source>
        <dbReference type="Proteomes" id="UP000823399"/>
    </source>
</evidence>
<dbReference type="AlphaFoldDB" id="A0A9P7EX65"/>
<comment type="caution">
    <text evidence="1">The sequence shown here is derived from an EMBL/GenBank/DDBJ whole genome shotgun (WGS) entry which is preliminary data.</text>
</comment>
<reference evidence="1" key="1">
    <citation type="journal article" date="2020" name="New Phytol.">
        <title>Comparative genomics reveals dynamic genome evolution in host specialist ectomycorrhizal fungi.</title>
        <authorList>
            <person name="Lofgren L.A."/>
            <person name="Nguyen N.H."/>
            <person name="Vilgalys R."/>
            <person name="Ruytinx J."/>
            <person name="Liao H.L."/>
            <person name="Branco S."/>
            <person name="Kuo A."/>
            <person name="LaButti K."/>
            <person name="Lipzen A."/>
            <person name="Andreopoulos W."/>
            <person name="Pangilinan J."/>
            <person name="Riley R."/>
            <person name="Hundley H."/>
            <person name="Na H."/>
            <person name="Barry K."/>
            <person name="Grigoriev I.V."/>
            <person name="Stajich J.E."/>
            <person name="Kennedy P.G."/>
        </authorList>
    </citation>
    <scope>NUCLEOTIDE SEQUENCE</scope>
    <source>
        <strain evidence="1">FC423</strain>
    </source>
</reference>
<proteinExistence type="predicted"/>
<protein>
    <submittedName>
        <fullName evidence="1">Uncharacterized protein</fullName>
    </submittedName>
</protein>
<gene>
    <name evidence="1" type="ORF">F5147DRAFT_656938</name>
</gene>
<name>A0A9P7EX65_9AGAM</name>
<accession>A0A9P7EX65</accession>
<dbReference type="OrthoDB" id="2674399at2759"/>
<dbReference type="EMBL" id="JABBWM010000075">
    <property type="protein sequence ID" value="KAG2095292.1"/>
    <property type="molecule type" value="Genomic_DNA"/>
</dbReference>
<sequence>MPPSALLAHDTDKCIWSSNDVEGPKALTPQPLKRTFALFMESDEETDDEPLQDIEAVLTSINSCYPAMNFPKYVNTLKERGIFYLSTAAHFNSQFYVEKVGMSEGAAFTFHTGICKAHMKDERRKARRKAKGKKKA</sequence>
<dbReference type="RefSeq" id="XP_041287807.1">
    <property type="nucleotide sequence ID" value="XM_041434177.1"/>
</dbReference>
<keyword evidence="2" id="KW-1185">Reference proteome</keyword>
<organism evidence="1 2">
    <name type="scientific">Suillus discolor</name>
    <dbReference type="NCBI Taxonomy" id="1912936"/>
    <lineage>
        <taxon>Eukaryota</taxon>
        <taxon>Fungi</taxon>
        <taxon>Dikarya</taxon>
        <taxon>Basidiomycota</taxon>
        <taxon>Agaricomycotina</taxon>
        <taxon>Agaricomycetes</taxon>
        <taxon>Agaricomycetidae</taxon>
        <taxon>Boletales</taxon>
        <taxon>Suillineae</taxon>
        <taxon>Suillaceae</taxon>
        <taxon>Suillus</taxon>
    </lineage>
</organism>
<dbReference type="GeneID" id="64696436"/>